<dbReference type="RefSeq" id="WP_072697043.1">
    <property type="nucleotide sequence ID" value="NZ_FRDI01000005.1"/>
</dbReference>
<dbReference type="EMBL" id="FRDI01000005">
    <property type="protein sequence ID" value="SHN63242.1"/>
    <property type="molecule type" value="Genomic_DNA"/>
</dbReference>
<keyword evidence="3" id="KW-0456">Lyase</keyword>
<organism evidence="5 6">
    <name type="scientific">Desulfovibrio litoralis DSM 11393</name>
    <dbReference type="NCBI Taxonomy" id="1121455"/>
    <lineage>
        <taxon>Bacteria</taxon>
        <taxon>Pseudomonadati</taxon>
        <taxon>Thermodesulfobacteriota</taxon>
        <taxon>Desulfovibrionia</taxon>
        <taxon>Desulfovibrionales</taxon>
        <taxon>Desulfovibrionaceae</taxon>
        <taxon>Desulfovibrio</taxon>
    </lineage>
</organism>
<dbReference type="SUPFAM" id="SSF51621">
    <property type="entry name" value="Phosphoenolpyruvate/pyruvate domain"/>
    <property type="match status" value="1"/>
</dbReference>
<dbReference type="InterPro" id="IPR050251">
    <property type="entry name" value="HpcH-HpaI_aldolase"/>
</dbReference>
<evidence type="ECO:0000313" key="5">
    <source>
        <dbReference type="EMBL" id="SHN63242.1"/>
    </source>
</evidence>
<evidence type="ECO:0000256" key="3">
    <source>
        <dbReference type="ARBA" id="ARBA00023239"/>
    </source>
</evidence>
<dbReference type="GO" id="GO:0046872">
    <property type="term" value="F:metal ion binding"/>
    <property type="evidence" value="ECO:0007669"/>
    <property type="project" value="UniProtKB-KW"/>
</dbReference>
<keyword evidence="6" id="KW-1185">Reference proteome</keyword>
<dbReference type="OrthoDB" id="9802624at2"/>
<feature type="domain" description="HpcH/HpaI aldolase/citrate lyase" evidence="4">
    <location>
        <begin position="18"/>
        <end position="246"/>
    </location>
</feature>
<dbReference type="GO" id="GO:0005737">
    <property type="term" value="C:cytoplasm"/>
    <property type="evidence" value="ECO:0007669"/>
    <property type="project" value="TreeGrafter"/>
</dbReference>
<name>A0A1M7SXN2_9BACT</name>
<reference evidence="5 6" key="1">
    <citation type="submission" date="2016-12" db="EMBL/GenBank/DDBJ databases">
        <authorList>
            <person name="Song W.-J."/>
            <person name="Kurnit D.M."/>
        </authorList>
    </citation>
    <scope>NUCLEOTIDE SEQUENCE [LARGE SCALE GENOMIC DNA]</scope>
    <source>
        <strain evidence="5 6">DSM 11393</strain>
    </source>
</reference>
<evidence type="ECO:0000313" key="6">
    <source>
        <dbReference type="Proteomes" id="UP000186469"/>
    </source>
</evidence>
<comment type="similarity">
    <text evidence="1">Belongs to the HpcH/HpaI aldolase family.</text>
</comment>
<dbReference type="STRING" id="1121455.SAMN02745728_01357"/>
<dbReference type="Pfam" id="PF03328">
    <property type="entry name" value="HpcH_HpaI"/>
    <property type="match status" value="1"/>
</dbReference>
<proteinExistence type="inferred from homology"/>
<dbReference type="AlphaFoldDB" id="A0A1M7SXN2"/>
<dbReference type="GO" id="GO:0016832">
    <property type="term" value="F:aldehyde-lyase activity"/>
    <property type="evidence" value="ECO:0007669"/>
    <property type="project" value="TreeGrafter"/>
</dbReference>
<dbReference type="Proteomes" id="UP000186469">
    <property type="component" value="Unassembled WGS sequence"/>
</dbReference>
<dbReference type="Gene3D" id="3.20.20.60">
    <property type="entry name" value="Phosphoenolpyruvate-binding domains"/>
    <property type="match status" value="1"/>
</dbReference>
<dbReference type="PANTHER" id="PTHR30502">
    <property type="entry name" value="2-KETO-3-DEOXY-L-RHAMNONATE ALDOLASE"/>
    <property type="match status" value="1"/>
</dbReference>
<dbReference type="PANTHER" id="PTHR30502:SF0">
    <property type="entry name" value="PHOSPHOENOLPYRUVATE CARBOXYLASE FAMILY PROTEIN"/>
    <property type="match status" value="1"/>
</dbReference>
<gene>
    <name evidence="5" type="ORF">SAMN02745728_01357</name>
</gene>
<accession>A0A1M7SXN2</accession>
<protein>
    <submittedName>
        <fullName evidence="5">2-dehydro-3-deoxyglucarate aldolase</fullName>
    </submittedName>
</protein>
<evidence type="ECO:0000256" key="1">
    <source>
        <dbReference type="ARBA" id="ARBA00005568"/>
    </source>
</evidence>
<dbReference type="InterPro" id="IPR015813">
    <property type="entry name" value="Pyrv/PenolPyrv_kinase-like_dom"/>
</dbReference>
<keyword evidence="2" id="KW-0479">Metal-binding</keyword>
<dbReference type="InterPro" id="IPR005000">
    <property type="entry name" value="Aldolase/citrate-lyase_domain"/>
</dbReference>
<evidence type="ECO:0000259" key="4">
    <source>
        <dbReference type="Pfam" id="PF03328"/>
    </source>
</evidence>
<evidence type="ECO:0000256" key="2">
    <source>
        <dbReference type="ARBA" id="ARBA00022723"/>
    </source>
</evidence>
<sequence length="258" mass="28489">MIASSEIRNKLHNGQASIGTWLQLTCPESAEIIGRMGYDWAAVDMEHGSFSRTDLPNIFRALELGGTLPFARVAEPSLREIKIVVDSGARGVIFPFIEDRETLDKAIAYSLYPNTNGLGKRGVGFCRANCFGLDFSKHIACENPLGESLVLVAQIESIKAVKNLDEIFSQKRLDAYIIGPYDLSASMGLTGQFNHPDFIAALKEIELVAKKYNVPKGFHIVEPNTEFLKEKIAEGYVFLAYGIDALFLMRSAKAPLLK</sequence>
<dbReference type="InterPro" id="IPR040442">
    <property type="entry name" value="Pyrv_kinase-like_dom_sf"/>
</dbReference>